<evidence type="ECO:0000259" key="1">
    <source>
        <dbReference type="Pfam" id="PF18739"/>
    </source>
</evidence>
<evidence type="ECO:0000259" key="2">
    <source>
        <dbReference type="Pfam" id="PF18862"/>
    </source>
</evidence>
<name>A0A1N6YV45_9FLAO</name>
<dbReference type="OrthoDB" id="1351641at2"/>
<dbReference type="Pfam" id="PF18862">
    <property type="entry name" value="ApeA_NTD1"/>
    <property type="match status" value="1"/>
</dbReference>
<dbReference type="Proteomes" id="UP000186953">
    <property type="component" value="Unassembled WGS sequence"/>
</dbReference>
<sequence length="449" mass="53125">MTSKFEHKGEWKLPNDENWINGTLKFDIEQGTSLELFGTFNQPFFDREEQKIILGKTTNGDITLINSWYRSTKTSHNGIIIGKYTPSIILEGHHFIESSEIKFSKVIFRVFNLFQWLNLTGLEVNIKNQSKSYEIEYDELPKIEFKLGENCEGKITFDGPITTNGPYNSIELKEAAYITLDYSNSEHYELILSDISKVIGFFTLVTFEQSYPQSIVLSDDEYKRNAISLERNKYIKCFYNHTSYSKRHRLRNKGEHLVSFEDISTKFPKIIENWYNLYEDTEEVIFLILNHFKDKYRFTNDKFIDTTRALESYHRIHFNNDRIPKDEFEQLVTNILTQVKLEEQDLNWLKQRLIGNEPNLKIRIEELVEKHSNDFIKQNVPKVNKFARITTENRNYYTHYDIRKKKKALKGKELSELTRQNRAIIISCLLNHIGIDSKYFEDGLKYNLG</sequence>
<feature type="domain" description="ApeA N-terminal" evidence="2">
    <location>
        <begin position="6"/>
        <end position="274"/>
    </location>
</feature>
<evidence type="ECO:0000313" key="3">
    <source>
        <dbReference type="EMBL" id="SIR18446.1"/>
    </source>
</evidence>
<dbReference type="EMBL" id="FTMA01000007">
    <property type="protein sequence ID" value="SIR18446.1"/>
    <property type="molecule type" value="Genomic_DNA"/>
</dbReference>
<evidence type="ECO:0000313" key="4">
    <source>
        <dbReference type="Proteomes" id="UP000186953"/>
    </source>
</evidence>
<feature type="domain" description="Apea-like HEPN" evidence="1">
    <location>
        <begin position="306"/>
        <end position="438"/>
    </location>
</feature>
<dbReference type="AlphaFoldDB" id="A0A1N6YV45"/>
<keyword evidence="4" id="KW-1185">Reference proteome</keyword>
<proteinExistence type="predicted"/>
<organism evidence="3 4">
    <name type="scientific">Maribacter ulvicola</name>
    <dbReference type="NCBI Taxonomy" id="228959"/>
    <lineage>
        <taxon>Bacteria</taxon>
        <taxon>Pseudomonadati</taxon>
        <taxon>Bacteroidota</taxon>
        <taxon>Flavobacteriia</taxon>
        <taxon>Flavobacteriales</taxon>
        <taxon>Flavobacteriaceae</taxon>
        <taxon>Maribacter</taxon>
    </lineage>
</organism>
<accession>A0A1N6YV45</accession>
<protein>
    <submittedName>
        <fullName evidence="3">Uncharacterized protein</fullName>
    </submittedName>
</protein>
<dbReference type="InterPro" id="IPR041229">
    <property type="entry name" value="HEPN_Apea"/>
</dbReference>
<dbReference type="RefSeq" id="WP_076550092.1">
    <property type="nucleotide sequence ID" value="NZ_FTMA01000007.1"/>
</dbReference>
<dbReference type="Pfam" id="PF18739">
    <property type="entry name" value="HEPN_Apea"/>
    <property type="match status" value="1"/>
</dbReference>
<gene>
    <name evidence="3" type="ORF">SAMN05421797_107159</name>
</gene>
<dbReference type="InterPro" id="IPR041223">
    <property type="entry name" value="ApeA_NTD"/>
</dbReference>
<reference evidence="4" key="1">
    <citation type="submission" date="2017-01" db="EMBL/GenBank/DDBJ databases">
        <authorList>
            <person name="Varghese N."/>
            <person name="Submissions S."/>
        </authorList>
    </citation>
    <scope>NUCLEOTIDE SEQUENCE [LARGE SCALE GENOMIC DNA]</scope>
    <source>
        <strain evidence="4">DSM 15366</strain>
    </source>
</reference>